<gene>
    <name evidence="3" type="ORF">Slati_4353500</name>
</gene>
<dbReference type="EMBL" id="JACGWN010000016">
    <property type="protein sequence ID" value="KAL0393873.1"/>
    <property type="molecule type" value="Genomic_DNA"/>
</dbReference>
<comment type="caution">
    <text evidence="3">The sequence shown here is derived from an EMBL/GenBank/DDBJ whole genome shotgun (WGS) entry which is preliminary data.</text>
</comment>
<evidence type="ECO:0000256" key="1">
    <source>
        <dbReference type="SAM" id="Coils"/>
    </source>
</evidence>
<feature type="compositionally biased region" description="Basic residues" evidence="2">
    <location>
        <begin position="1"/>
        <end position="11"/>
    </location>
</feature>
<dbReference type="AlphaFoldDB" id="A0AAW2SQ23"/>
<reference evidence="3" key="2">
    <citation type="journal article" date="2024" name="Plant">
        <title>Genomic evolution and insights into agronomic trait innovations of Sesamum species.</title>
        <authorList>
            <person name="Miao H."/>
            <person name="Wang L."/>
            <person name="Qu L."/>
            <person name="Liu H."/>
            <person name="Sun Y."/>
            <person name="Le M."/>
            <person name="Wang Q."/>
            <person name="Wei S."/>
            <person name="Zheng Y."/>
            <person name="Lin W."/>
            <person name="Duan Y."/>
            <person name="Cao H."/>
            <person name="Xiong S."/>
            <person name="Wang X."/>
            <person name="Wei L."/>
            <person name="Li C."/>
            <person name="Ma Q."/>
            <person name="Ju M."/>
            <person name="Zhao R."/>
            <person name="Li G."/>
            <person name="Mu C."/>
            <person name="Tian Q."/>
            <person name="Mei H."/>
            <person name="Zhang T."/>
            <person name="Gao T."/>
            <person name="Zhang H."/>
        </authorList>
    </citation>
    <scope>NUCLEOTIDE SEQUENCE</scope>
    <source>
        <strain evidence="3">KEN1</strain>
    </source>
</reference>
<name>A0AAW2SQ23_9LAMI</name>
<sequence length="655" mass="71948">MDKSKNRRSARRWPEKLQQFRQKKDGKGSNSKSSGKAGRDTTVGTAAEAEAESAVTQQHAADEEKSTHDANDTITLSDSTCRVDQVANDVTSASGELSAKSGVLEVASLAGAVEFPLEGSGVGETRLNQSATNGLDVHAGVPEQGVLSSLVREAVKYDEPGSSDPIALRESADSSASVPIYYSYELERQHGEEQVTDVGAMQEVGSSSGDQINKGMVKQLEIDGSLSSNDISETSGDHMRADLGNAPAKEETLIAIQPSKTDNASITEIAVNDAEEAQKMHGHAVVTVPLPDPGLVSTVSSTVTCQQREGISSGLSNEEKTEMLDVSVGHDGLHNESIQEASSSGAEKFSEFQDNDTAISLSCKQVDLSFLFMSRESSLERFRDIDKRKFYASVTNDAFERLKEQLYVTSFSKDAFHLQLSEEQKMIDEISAVNNSLIEVQGKNETFAEEIVQSRYELQKVVAEREELQKQLHFSKAEVEGFTAKVNELQSKLEMAQGEVSSLSLELADCRNLMEVLQTENGNLNGSFKTMTEEKNRITEEKGIILLENEKMTEELADSKASVESLQTLLRDDRRRLEEENDSMVRENSKLLANLAEFKNTVEALEAENKILNLNLTSLSEERTKLEEEKVSVAHQIEKMSKELMDHKDLIVTSK</sequence>
<keyword evidence="1" id="KW-0175">Coiled coil</keyword>
<evidence type="ECO:0000256" key="2">
    <source>
        <dbReference type="SAM" id="MobiDB-lite"/>
    </source>
</evidence>
<feature type="region of interest" description="Disordered" evidence="2">
    <location>
        <begin position="1"/>
        <end position="76"/>
    </location>
</feature>
<accession>A0AAW2SQ23</accession>
<protein>
    <submittedName>
        <fullName evidence="3">Uncharacterized protein</fullName>
    </submittedName>
</protein>
<dbReference type="Gene3D" id="1.10.287.1490">
    <property type="match status" value="1"/>
</dbReference>
<organism evidence="3">
    <name type="scientific">Sesamum latifolium</name>
    <dbReference type="NCBI Taxonomy" id="2727402"/>
    <lineage>
        <taxon>Eukaryota</taxon>
        <taxon>Viridiplantae</taxon>
        <taxon>Streptophyta</taxon>
        <taxon>Embryophyta</taxon>
        <taxon>Tracheophyta</taxon>
        <taxon>Spermatophyta</taxon>
        <taxon>Magnoliopsida</taxon>
        <taxon>eudicotyledons</taxon>
        <taxon>Gunneridae</taxon>
        <taxon>Pentapetalae</taxon>
        <taxon>asterids</taxon>
        <taxon>lamiids</taxon>
        <taxon>Lamiales</taxon>
        <taxon>Pedaliaceae</taxon>
        <taxon>Sesamum</taxon>
    </lineage>
</organism>
<proteinExistence type="predicted"/>
<evidence type="ECO:0000313" key="3">
    <source>
        <dbReference type="EMBL" id="KAL0393873.1"/>
    </source>
</evidence>
<reference evidence="3" key="1">
    <citation type="submission" date="2020-06" db="EMBL/GenBank/DDBJ databases">
        <authorList>
            <person name="Li T."/>
            <person name="Hu X."/>
            <person name="Zhang T."/>
            <person name="Song X."/>
            <person name="Zhang H."/>
            <person name="Dai N."/>
            <person name="Sheng W."/>
            <person name="Hou X."/>
            <person name="Wei L."/>
        </authorList>
    </citation>
    <scope>NUCLEOTIDE SEQUENCE</scope>
    <source>
        <strain evidence="3">KEN1</strain>
        <tissue evidence="3">Leaf</tissue>
    </source>
</reference>
<feature type="coiled-coil region" evidence="1">
    <location>
        <begin position="451"/>
        <end position="506"/>
    </location>
</feature>
<feature type="coiled-coil region" evidence="1">
    <location>
        <begin position="549"/>
        <end position="643"/>
    </location>
</feature>
<feature type="compositionally biased region" description="Basic and acidic residues" evidence="2">
    <location>
        <begin position="60"/>
        <end position="71"/>
    </location>
</feature>